<dbReference type="OrthoDB" id="9812273at2"/>
<dbReference type="UniPathway" id="UPA00940"/>
<comment type="pathway">
    <text evidence="13">Membrane lipid metabolism; glycerophospholipid metabolism.</text>
</comment>
<evidence type="ECO:0000256" key="12">
    <source>
        <dbReference type="ARBA" id="ARBA00080511"/>
    </source>
</evidence>
<dbReference type="PRINTS" id="PR00077">
    <property type="entry name" value="GPDHDRGNASE"/>
</dbReference>
<evidence type="ECO:0000256" key="8">
    <source>
        <dbReference type="ARBA" id="ARBA00023264"/>
    </source>
</evidence>
<feature type="binding site" evidence="13">
    <location>
        <position position="47"/>
    </location>
    <ligand>
        <name>NADPH</name>
        <dbReference type="ChEBI" id="CHEBI:57783"/>
    </ligand>
</feature>
<dbReference type="PANTHER" id="PTHR11728:SF1">
    <property type="entry name" value="GLYCEROL-3-PHOSPHATE DEHYDROGENASE [NAD(+)] 2, CHLOROPLASTIC"/>
    <property type="match status" value="1"/>
</dbReference>
<dbReference type="GO" id="GO:0141152">
    <property type="term" value="F:glycerol-3-phosphate dehydrogenase (NAD+) activity"/>
    <property type="evidence" value="ECO:0007669"/>
    <property type="project" value="RHEA"/>
</dbReference>
<evidence type="ECO:0000256" key="5">
    <source>
        <dbReference type="ARBA" id="ARBA00023027"/>
    </source>
</evidence>
<dbReference type="Pfam" id="PF07479">
    <property type="entry name" value="NAD_Gly3P_dh_C"/>
    <property type="match status" value="1"/>
</dbReference>
<dbReference type="InterPro" id="IPR006168">
    <property type="entry name" value="G3P_DH_NAD-dep"/>
</dbReference>
<evidence type="ECO:0000256" key="14">
    <source>
        <dbReference type="PIRSR" id="PIRSR000114-1"/>
    </source>
</evidence>
<feature type="binding site" evidence="16">
    <location>
        <position position="251"/>
    </location>
    <ligand>
        <name>NAD(+)</name>
        <dbReference type="ChEBI" id="CHEBI:57540"/>
    </ligand>
</feature>
<keyword evidence="3 13" id="KW-0521">NADP</keyword>
<evidence type="ECO:0000256" key="15">
    <source>
        <dbReference type="PIRSR" id="PIRSR000114-2"/>
    </source>
</evidence>
<evidence type="ECO:0000313" key="20">
    <source>
        <dbReference type="EMBL" id="GBL45406.1"/>
    </source>
</evidence>
<dbReference type="FunFam" id="3.40.50.720:FF:000019">
    <property type="entry name" value="Glycerol-3-phosphate dehydrogenase [NAD(P)+]"/>
    <property type="match status" value="1"/>
</dbReference>
<keyword evidence="8 13" id="KW-1208">Phospholipid metabolism</keyword>
<feature type="domain" description="Glycerol-3-phosphate dehydrogenase NAD-dependent C-terminal" evidence="19">
    <location>
        <begin position="176"/>
        <end position="316"/>
    </location>
</feature>
<comment type="caution">
    <text evidence="20">The sequence shown here is derived from an EMBL/GenBank/DDBJ whole genome shotgun (WGS) entry which is preliminary data.</text>
</comment>
<dbReference type="AlphaFoldDB" id="A0A401JCW7"/>
<feature type="binding site" evidence="13">
    <location>
        <position position="251"/>
    </location>
    <ligand>
        <name>sn-glycerol 3-phosphate</name>
        <dbReference type="ChEBI" id="CHEBI:57597"/>
    </ligand>
</feature>
<evidence type="ECO:0000256" key="11">
    <source>
        <dbReference type="ARBA" id="ARBA00069372"/>
    </source>
</evidence>
<evidence type="ECO:0000256" key="7">
    <source>
        <dbReference type="ARBA" id="ARBA00023209"/>
    </source>
</evidence>
<dbReference type="FunFam" id="1.10.1040.10:FF:000001">
    <property type="entry name" value="Glycerol-3-phosphate dehydrogenase [NAD(P)+]"/>
    <property type="match status" value="1"/>
</dbReference>
<feature type="binding site" evidence="13">
    <location>
        <position position="103"/>
    </location>
    <ligand>
        <name>sn-glycerol 3-phosphate</name>
        <dbReference type="ChEBI" id="CHEBI:57597"/>
    </ligand>
</feature>
<comment type="subcellular location">
    <subcellularLocation>
        <location evidence="13">Cytoplasm</location>
    </subcellularLocation>
</comment>
<evidence type="ECO:0000256" key="13">
    <source>
        <dbReference type="HAMAP-Rule" id="MF_00394"/>
    </source>
</evidence>
<comment type="catalytic activity">
    <reaction evidence="13">
        <text>sn-glycerol 3-phosphate + NAD(+) = dihydroxyacetone phosphate + NADH + H(+)</text>
        <dbReference type="Rhea" id="RHEA:11092"/>
        <dbReference type="ChEBI" id="CHEBI:15378"/>
        <dbReference type="ChEBI" id="CHEBI:57540"/>
        <dbReference type="ChEBI" id="CHEBI:57597"/>
        <dbReference type="ChEBI" id="CHEBI:57642"/>
        <dbReference type="ChEBI" id="CHEBI:57945"/>
        <dbReference type="EC" id="1.1.1.94"/>
    </reaction>
</comment>
<dbReference type="NCBIfam" id="NF000940">
    <property type="entry name" value="PRK00094.1-2"/>
    <property type="match status" value="1"/>
</dbReference>
<organism evidence="20 21">
    <name type="scientific">Sulfuriferula multivorans</name>
    <dbReference type="NCBI Taxonomy" id="1559896"/>
    <lineage>
        <taxon>Bacteria</taxon>
        <taxon>Pseudomonadati</taxon>
        <taxon>Pseudomonadota</taxon>
        <taxon>Betaproteobacteria</taxon>
        <taxon>Nitrosomonadales</taxon>
        <taxon>Sulfuricellaceae</taxon>
        <taxon>Sulfuriferula</taxon>
    </lineage>
</organism>
<dbReference type="PIRSF" id="PIRSF000114">
    <property type="entry name" value="Glycerol-3-P_dh"/>
    <property type="match status" value="1"/>
</dbReference>
<dbReference type="GO" id="GO:0051287">
    <property type="term" value="F:NAD binding"/>
    <property type="evidence" value="ECO:0007669"/>
    <property type="project" value="InterPro"/>
</dbReference>
<feature type="binding site" evidence="13">
    <location>
        <position position="136"/>
    </location>
    <ligand>
        <name>NADPH</name>
        <dbReference type="ChEBI" id="CHEBI:57783"/>
    </ligand>
</feature>
<evidence type="ECO:0000256" key="6">
    <source>
        <dbReference type="ARBA" id="ARBA00023098"/>
    </source>
</evidence>
<name>A0A401JCW7_9PROT</name>
<feature type="binding site" evidence="13">
    <location>
        <position position="187"/>
    </location>
    <ligand>
        <name>sn-glycerol 3-phosphate</name>
        <dbReference type="ChEBI" id="CHEBI:57597"/>
    </ligand>
</feature>
<reference evidence="20 21" key="1">
    <citation type="journal article" date="2019" name="Front. Microbiol.">
        <title>Genomes of Neutrophilic Sulfur-Oxidizing Chemolithoautotrophs Representing 9 Proteobacterial Species From 8 Genera.</title>
        <authorList>
            <person name="Watanabe T."/>
            <person name="Kojima H."/>
            <person name="Umezawa K."/>
            <person name="Hori C."/>
            <person name="Takasuka T.E."/>
            <person name="Kato Y."/>
            <person name="Fukui M."/>
        </authorList>
    </citation>
    <scope>NUCLEOTIDE SEQUENCE [LARGE SCALE GENOMIC DNA]</scope>
    <source>
        <strain evidence="20 21">TTN</strain>
    </source>
</reference>
<dbReference type="InterPro" id="IPR006109">
    <property type="entry name" value="G3P_DH_NAD-dep_C"/>
</dbReference>
<keyword evidence="21" id="KW-1185">Reference proteome</keyword>
<feature type="binding site" evidence="13">
    <location>
        <position position="277"/>
    </location>
    <ligand>
        <name>NADPH</name>
        <dbReference type="ChEBI" id="CHEBI:57783"/>
    </ligand>
</feature>
<keyword evidence="5 13" id="KW-0520">NAD</keyword>
<dbReference type="Gene3D" id="1.10.1040.10">
    <property type="entry name" value="N-(1-d-carboxylethyl)-l-norvaline Dehydrogenase, domain 2"/>
    <property type="match status" value="1"/>
</dbReference>
<feature type="binding site" evidence="13">
    <location>
        <position position="275"/>
    </location>
    <ligand>
        <name>NADPH</name>
        <dbReference type="ChEBI" id="CHEBI:57783"/>
    </ligand>
</feature>
<dbReference type="InterPro" id="IPR011128">
    <property type="entry name" value="G3P_DH_NAD-dep_N"/>
</dbReference>
<keyword evidence="2 13" id="KW-0444">Lipid biosynthesis</keyword>
<feature type="binding site" evidence="15">
    <location>
        <position position="103"/>
    </location>
    <ligand>
        <name>substrate</name>
    </ligand>
</feature>
<evidence type="ECO:0000256" key="17">
    <source>
        <dbReference type="RuleBase" id="RU000437"/>
    </source>
</evidence>
<dbReference type="GO" id="GO:0046168">
    <property type="term" value="P:glycerol-3-phosphate catabolic process"/>
    <property type="evidence" value="ECO:0007669"/>
    <property type="project" value="InterPro"/>
</dbReference>
<feature type="binding site" evidence="13">
    <location>
        <position position="251"/>
    </location>
    <ligand>
        <name>NADPH</name>
        <dbReference type="ChEBI" id="CHEBI:57783"/>
    </ligand>
</feature>
<dbReference type="GO" id="GO:0046167">
    <property type="term" value="P:glycerol-3-phosphate biosynthetic process"/>
    <property type="evidence" value="ECO:0007669"/>
    <property type="project" value="UniProtKB-UniRule"/>
</dbReference>
<dbReference type="GO" id="GO:0008654">
    <property type="term" value="P:phospholipid biosynthetic process"/>
    <property type="evidence" value="ECO:0007669"/>
    <property type="project" value="UniProtKB-KW"/>
</dbReference>
<feature type="binding site" evidence="13">
    <location>
        <position position="132"/>
    </location>
    <ligand>
        <name>sn-glycerol 3-phosphate</name>
        <dbReference type="ChEBI" id="CHEBI:57597"/>
    </ligand>
</feature>
<feature type="domain" description="Glycerol-3-phosphate dehydrogenase NAD-dependent N-terminal" evidence="18">
    <location>
        <begin position="2"/>
        <end position="155"/>
    </location>
</feature>
<dbReference type="NCBIfam" id="NF000942">
    <property type="entry name" value="PRK00094.1-4"/>
    <property type="match status" value="1"/>
</dbReference>
<dbReference type="Proteomes" id="UP000286806">
    <property type="component" value="Unassembled WGS sequence"/>
</dbReference>
<keyword evidence="7 13" id="KW-0594">Phospholipid biosynthesis</keyword>
<keyword evidence="6 13" id="KW-0443">Lipid metabolism</keyword>
<feature type="binding site" evidence="16">
    <location>
        <position position="136"/>
    </location>
    <ligand>
        <name>NAD(+)</name>
        <dbReference type="ChEBI" id="CHEBI:57540"/>
    </ligand>
</feature>
<keyword evidence="13" id="KW-0963">Cytoplasm</keyword>
<dbReference type="PANTHER" id="PTHR11728">
    <property type="entry name" value="GLYCEROL-3-PHOSPHATE DEHYDROGENASE"/>
    <property type="match status" value="1"/>
</dbReference>
<evidence type="ECO:0000313" key="21">
    <source>
        <dbReference type="Proteomes" id="UP000286806"/>
    </source>
</evidence>
<evidence type="ECO:0000256" key="9">
    <source>
        <dbReference type="ARBA" id="ARBA00052716"/>
    </source>
</evidence>
<protein>
    <recommendedName>
        <fullName evidence="11 13">Glycerol-3-phosphate dehydrogenase [NAD(P)+]</fullName>
        <ecNumber evidence="10 13">1.1.1.94</ecNumber>
    </recommendedName>
    <alternativeName>
        <fullName evidence="13">NAD(P)(+)-dependent glycerol-3-phosphate dehydrogenase</fullName>
    </alternativeName>
    <alternativeName>
        <fullName evidence="12 13">NAD(P)H-dependent dihydroxyacetone-phosphate reductase</fullName>
    </alternativeName>
</protein>
<feature type="binding site" evidence="13">
    <location>
        <position position="103"/>
    </location>
    <ligand>
        <name>NADPH</name>
        <dbReference type="ChEBI" id="CHEBI:57783"/>
    </ligand>
</feature>
<evidence type="ECO:0000259" key="19">
    <source>
        <dbReference type="Pfam" id="PF07479"/>
    </source>
</evidence>
<dbReference type="GO" id="GO:0005975">
    <property type="term" value="P:carbohydrate metabolic process"/>
    <property type="evidence" value="ECO:0007669"/>
    <property type="project" value="InterPro"/>
</dbReference>
<evidence type="ECO:0000256" key="10">
    <source>
        <dbReference type="ARBA" id="ARBA00066687"/>
    </source>
</evidence>
<evidence type="ECO:0000256" key="1">
    <source>
        <dbReference type="ARBA" id="ARBA00011009"/>
    </source>
</evidence>
<comment type="catalytic activity">
    <reaction evidence="9">
        <text>sn-glycerol 3-phosphate + NADP(+) = dihydroxyacetone phosphate + NADPH + H(+)</text>
        <dbReference type="Rhea" id="RHEA:11096"/>
        <dbReference type="ChEBI" id="CHEBI:15378"/>
        <dbReference type="ChEBI" id="CHEBI:57597"/>
        <dbReference type="ChEBI" id="CHEBI:57642"/>
        <dbReference type="ChEBI" id="CHEBI:57783"/>
        <dbReference type="ChEBI" id="CHEBI:58349"/>
        <dbReference type="EC" id="1.1.1.94"/>
    </reaction>
    <physiologicalReaction direction="right-to-left" evidence="9">
        <dbReference type="Rhea" id="RHEA:11098"/>
    </physiologicalReaction>
</comment>
<dbReference type="RefSeq" id="WP_124704228.1">
    <property type="nucleotide sequence ID" value="NZ_BGOW01000010.1"/>
</dbReference>
<comment type="function">
    <text evidence="13">Catalyzes the reduction of the glycolytic intermediate dihydroxyacetone phosphate (DHAP) to sn-glycerol 3-phosphate (G3P), the key precursor for phospholipid synthesis.</text>
</comment>
<gene>
    <name evidence="13" type="primary">gpsA</name>
    <name evidence="20" type="ORF">SFMTTN_1213</name>
</gene>
<comment type="caution">
    <text evidence="13">Lacks conserved residue(s) required for the propagation of feature annotation.</text>
</comment>
<feature type="binding site" evidence="13">
    <location>
        <position position="30"/>
    </location>
    <ligand>
        <name>NADPH</name>
        <dbReference type="ChEBI" id="CHEBI:57783"/>
    </ligand>
</feature>
<dbReference type="EC" id="1.1.1.94" evidence="10 13"/>
<evidence type="ECO:0000256" key="2">
    <source>
        <dbReference type="ARBA" id="ARBA00022516"/>
    </source>
</evidence>
<dbReference type="Gene3D" id="3.40.50.720">
    <property type="entry name" value="NAD(P)-binding Rossmann-like Domain"/>
    <property type="match status" value="1"/>
</dbReference>
<dbReference type="HAMAP" id="MF_00394">
    <property type="entry name" value="NAD_Glyc3P_dehydrog"/>
    <property type="match status" value="1"/>
</dbReference>
<dbReference type="InterPro" id="IPR036291">
    <property type="entry name" value="NAD(P)-bd_dom_sf"/>
</dbReference>
<evidence type="ECO:0000256" key="3">
    <source>
        <dbReference type="ARBA" id="ARBA00022857"/>
    </source>
</evidence>
<keyword evidence="4 13" id="KW-0560">Oxidoreductase</keyword>
<feature type="binding site" evidence="16">
    <location>
        <begin position="7"/>
        <end position="12"/>
    </location>
    <ligand>
        <name>NAD(+)</name>
        <dbReference type="ChEBI" id="CHEBI:57540"/>
    </ligand>
</feature>
<feature type="binding site" evidence="13">
    <location>
        <position position="11"/>
    </location>
    <ligand>
        <name>NADPH</name>
        <dbReference type="ChEBI" id="CHEBI:57783"/>
    </ligand>
</feature>
<proteinExistence type="inferred from homology"/>
<sequence length="330" mass="34414">MNITVLGAGAWGTALAVVLASRHAVTLWARDADQIASMNATRSNPRYLPGVTLPDQLGLNNDLPAALAHAELVLVATPSGAFRSVLKQLSALDQRAPLVWVCKGFEAGTMKLPHQVAQEELPDEVARGVLSGPSFAQEVAAGLPTALTLATNDASALREAAAALHGGRLRVYTSNDVIGVELGGALKNVIAIAAGISDGLHFGHNARAALITRGVAEISRLGLALGGRMETFMGLTGMGDLILTCTGDLSRNRQLGLRLAAGESLEAILRALGHIAEGVTTAREVGRLATTLGVDMPITHAVCRVLYEGVAPRAVVDDLLNRDRKAESLQ</sequence>
<keyword evidence="13" id="KW-0547">Nucleotide-binding</keyword>
<dbReference type="GO" id="GO:0006650">
    <property type="term" value="P:glycerophospholipid metabolic process"/>
    <property type="evidence" value="ECO:0007669"/>
    <property type="project" value="UniProtKB-UniRule"/>
</dbReference>
<dbReference type="SUPFAM" id="SSF51735">
    <property type="entry name" value="NAD(P)-binding Rossmann-fold domains"/>
    <property type="match status" value="1"/>
</dbReference>
<comment type="similarity">
    <text evidence="1 13 17">Belongs to the NAD-dependent glycerol-3-phosphate dehydrogenase family.</text>
</comment>
<dbReference type="EMBL" id="BGOW01000010">
    <property type="protein sequence ID" value="GBL45406.1"/>
    <property type="molecule type" value="Genomic_DNA"/>
</dbReference>
<dbReference type="PROSITE" id="PS00957">
    <property type="entry name" value="NAD_G3PDH"/>
    <property type="match status" value="1"/>
</dbReference>
<feature type="binding site" evidence="13">
    <location>
        <position position="134"/>
    </location>
    <ligand>
        <name>sn-glycerol 3-phosphate</name>
        <dbReference type="ChEBI" id="CHEBI:57597"/>
    </ligand>
</feature>
<feature type="binding site" evidence="13">
    <location>
        <position position="250"/>
    </location>
    <ligand>
        <name>sn-glycerol 3-phosphate</name>
        <dbReference type="ChEBI" id="CHEBI:57597"/>
    </ligand>
</feature>
<feature type="binding site" evidence="15">
    <location>
        <begin position="251"/>
        <end position="252"/>
    </location>
    <ligand>
        <name>substrate</name>
    </ligand>
</feature>
<dbReference type="GO" id="GO:0005829">
    <property type="term" value="C:cytosol"/>
    <property type="evidence" value="ECO:0007669"/>
    <property type="project" value="TreeGrafter"/>
</dbReference>
<feature type="binding site" evidence="13">
    <location>
        <position position="240"/>
    </location>
    <ligand>
        <name>sn-glycerol 3-phosphate</name>
        <dbReference type="ChEBI" id="CHEBI:57597"/>
    </ligand>
</feature>
<dbReference type="InterPro" id="IPR008927">
    <property type="entry name" value="6-PGluconate_DH-like_C_sf"/>
</dbReference>
<dbReference type="InterPro" id="IPR013328">
    <property type="entry name" value="6PGD_dom2"/>
</dbReference>
<dbReference type="Pfam" id="PF01210">
    <property type="entry name" value="NAD_Gly3P_dh_N"/>
    <property type="match status" value="1"/>
</dbReference>
<feature type="binding site" evidence="13">
    <location>
        <position position="252"/>
    </location>
    <ligand>
        <name>sn-glycerol 3-phosphate</name>
        <dbReference type="ChEBI" id="CHEBI:57597"/>
    </ligand>
</feature>
<evidence type="ECO:0000256" key="16">
    <source>
        <dbReference type="PIRSR" id="PIRSR000114-3"/>
    </source>
</evidence>
<dbReference type="SUPFAM" id="SSF48179">
    <property type="entry name" value="6-phosphogluconate dehydrogenase C-terminal domain-like"/>
    <property type="match status" value="1"/>
</dbReference>
<feature type="active site" description="Proton acceptor" evidence="13 14">
    <location>
        <position position="187"/>
    </location>
</feature>
<evidence type="ECO:0000259" key="18">
    <source>
        <dbReference type="Pfam" id="PF01210"/>
    </source>
</evidence>
<accession>A0A401JCW7</accession>
<evidence type="ECO:0000256" key="4">
    <source>
        <dbReference type="ARBA" id="ARBA00023002"/>
    </source>
</evidence>
<dbReference type="GO" id="GO:0141153">
    <property type="term" value="F:glycerol-3-phosphate dehydrogenase (NADP+) activity"/>
    <property type="evidence" value="ECO:0007669"/>
    <property type="project" value="RHEA"/>
</dbReference>